<accession>A0A1G7XRR9</accession>
<dbReference type="Proteomes" id="UP000198606">
    <property type="component" value="Unassembled WGS sequence"/>
</dbReference>
<protein>
    <submittedName>
        <fullName evidence="1">Uncharacterized protein</fullName>
    </submittedName>
</protein>
<name>A0A1G7XRR9_9GAMM</name>
<organism evidence="1 2">
    <name type="scientific">Phytopseudomonas flavescens</name>
    <dbReference type="NCBI Taxonomy" id="29435"/>
    <lineage>
        <taxon>Bacteria</taxon>
        <taxon>Pseudomonadati</taxon>
        <taxon>Pseudomonadota</taxon>
        <taxon>Gammaproteobacteria</taxon>
        <taxon>Pseudomonadales</taxon>
        <taxon>Pseudomonadaceae</taxon>
        <taxon>Phytopseudomonas</taxon>
    </lineage>
</organism>
<proteinExistence type="predicted"/>
<evidence type="ECO:0000313" key="2">
    <source>
        <dbReference type="Proteomes" id="UP000198606"/>
    </source>
</evidence>
<dbReference type="EMBL" id="FNDG01000001">
    <property type="protein sequence ID" value="SDG86858.1"/>
    <property type="molecule type" value="Genomic_DNA"/>
</dbReference>
<dbReference type="AlphaFoldDB" id="A0A1G7XRR9"/>
<dbReference type="RefSeq" id="WP_084305486.1">
    <property type="nucleotide sequence ID" value="NZ_FNDG01000001.1"/>
</dbReference>
<dbReference type="STRING" id="29435.SAMN05216588_101245"/>
<gene>
    <name evidence="1" type="ORF">SAMN05216588_101245</name>
</gene>
<sequence>MTQQTLQQLLTDRILAYTASARPAELIDAGIDKMFKEVIDDTFRSYGDFTKMIKEAVKAALPANVSDFVELDRYNALISNALKERWSALGVESSLVENAHKAIDEIFSDGGVLKAEYGLRELIQAFIDDHKEEAAENRWEAPEVRLEEVEQYGTKFIHLYFDPEPESSFISAGYQRSGRSEYQLKHAVHMRVEEERDTGDRWRESDQICDVYSAKLDDKKIGVAMRINTKWERIIAALYFGNAKLVVDCDPQDFSYGLYE</sequence>
<reference evidence="1 2" key="1">
    <citation type="submission" date="2016-10" db="EMBL/GenBank/DDBJ databases">
        <authorList>
            <person name="de Groot N.N."/>
        </authorList>
    </citation>
    <scope>NUCLEOTIDE SEQUENCE [LARGE SCALE GENOMIC DNA]</scope>
    <source>
        <strain evidence="1 2">LMG 18387</strain>
    </source>
</reference>
<evidence type="ECO:0000313" key="1">
    <source>
        <dbReference type="EMBL" id="SDG86858.1"/>
    </source>
</evidence>